<dbReference type="Pfam" id="PF12898">
    <property type="entry name" value="Stc1"/>
    <property type="match status" value="1"/>
</dbReference>
<dbReference type="InterPro" id="IPR024630">
    <property type="entry name" value="Stc1"/>
</dbReference>
<reference evidence="3 4" key="1">
    <citation type="submission" date="2024-07" db="EMBL/GenBank/DDBJ databases">
        <title>Section-level genome sequencing and comparative genomics of Aspergillus sections Usti and Cavernicolus.</title>
        <authorList>
            <consortium name="Lawrence Berkeley National Laboratory"/>
            <person name="Nybo J.L."/>
            <person name="Vesth T.C."/>
            <person name="Theobald S."/>
            <person name="Frisvad J.C."/>
            <person name="Larsen T.O."/>
            <person name="Kjaerboelling I."/>
            <person name="Rothschild-Mancinelli K."/>
            <person name="Lyhne E.K."/>
            <person name="Kogle M.E."/>
            <person name="Barry K."/>
            <person name="Clum A."/>
            <person name="Na H."/>
            <person name="Ledsgaard L."/>
            <person name="Lin J."/>
            <person name="Lipzen A."/>
            <person name="Kuo A."/>
            <person name="Riley R."/>
            <person name="Mondo S."/>
            <person name="LaButti K."/>
            <person name="Haridas S."/>
            <person name="Pangalinan J."/>
            <person name="Salamov A.A."/>
            <person name="Simmons B.A."/>
            <person name="Magnuson J.K."/>
            <person name="Chen J."/>
            <person name="Drula E."/>
            <person name="Henrissat B."/>
            <person name="Wiebenga A."/>
            <person name="Lubbers R.J."/>
            <person name="Gomes A.C."/>
            <person name="Makela M.R."/>
            <person name="Stajich J."/>
            <person name="Grigoriev I.V."/>
            <person name="Mortensen U.H."/>
            <person name="De vries R.P."/>
            <person name="Baker S.E."/>
            <person name="Andersen M.R."/>
        </authorList>
    </citation>
    <scope>NUCLEOTIDE SEQUENCE [LARGE SCALE GENOMIC DNA]</scope>
    <source>
        <strain evidence="3 4">CBS 600.67</strain>
    </source>
</reference>
<evidence type="ECO:0000313" key="3">
    <source>
        <dbReference type="EMBL" id="KAL2825161.1"/>
    </source>
</evidence>
<feature type="compositionally biased region" description="Acidic residues" evidence="1">
    <location>
        <begin position="288"/>
        <end position="301"/>
    </location>
</feature>
<evidence type="ECO:0000259" key="2">
    <source>
        <dbReference type="Pfam" id="PF12898"/>
    </source>
</evidence>
<proteinExistence type="predicted"/>
<organism evidence="3 4">
    <name type="scientific">Aspergillus cavernicola</name>
    <dbReference type="NCBI Taxonomy" id="176166"/>
    <lineage>
        <taxon>Eukaryota</taxon>
        <taxon>Fungi</taxon>
        <taxon>Dikarya</taxon>
        <taxon>Ascomycota</taxon>
        <taxon>Pezizomycotina</taxon>
        <taxon>Eurotiomycetes</taxon>
        <taxon>Eurotiomycetidae</taxon>
        <taxon>Eurotiales</taxon>
        <taxon>Aspergillaceae</taxon>
        <taxon>Aspergillus</taxon>
        <taxon>Aspergillus subgen. Nidulantes</taxon>
    </lineage>
</organism>
<dbReference type="EMBL" id="JBFXLS010000038">
    <property type="protein sequence ID" value="KAL2825161.1"/>
    <property type="molecule type" value="Genomic_DNA"/>
</dbReference>
<keyword evidence="4" id="KW-1185">Reference proteome</keyword>
<protein>
    <submittedName>
        <fullName evidence="3">Stc1 domain-containing protein</fullName>
    </submittedName>
</protein>
<comment type="caution">
    <text evidence="3">The sequence shown here is derived from an EMBL/GenBank/DDBJ whole genome shotgun (WGS) entry which is preliminary data.</text>
</comment>
<feature type="region of interest" description="Disordered" evidence="1">
    <location>
        <begin position="271"/>
        <end position="301"/>
    </location>
</feature>
<dbReference type="Proteomes" id="UP001610335">
    <property type="component" value="Unassembled WGS sequence"/>
</dbReference>
<feature type="region of interest" description="Disordered" evidence="1">
    <location>
        <begin position="157"/>
        <end position="212"/>
    </location>
</feature>
<evidence type="ECO:0000256" key="1">
    <source>
        <dbReference type="SAM" id="MobiDB-lite"/>
    </source>
</evidence>
<sequence>MKNRQMMGMPSAYAGGYSETIKRRLESVNLPDKVKCKTCKKYRVQSAFSKRQLEILRNAVVVEGPHALNGGHANCRNCTGVQTMELRCRECDQVKGTSEFAIGQRKAHEDARCLSCVQGQADAEPVLDENKMLTEGEISTTGTVTASHVGGDSLAESRRLTLSDAPGYSRGSLYEDDDDDDDDDDNASVGGVWVEPDRHDTNSSKGKGLNPSGYGYNSRGLANLDVSDAMSVRSRQASWNVQGSVVAATNVRPNGEGRKFARVPAWKAEVQEKPPTRVPEITKYIAPSDDEDDEEGLASYL</sequence>
<feature type="domain" description="Stc1" evidence="2">
    <location>
        <begin position="35"/>
        <end position="118"/>
    </location>
</feature>
<accession>A0ABR4IBR5</accession>
<name>A0ABR4IBR5_9EURO</name>
<gene>
    <name evidence="3" type="ORF">BDW59DRAFT_74791</name>
</gene>
<evidence type="ECO:0000313" key="4">
    <source>
        <dbReference type="Proteomes" id="UP001610335"/>
    </source>
</evidence>
<feature type="compositionally biased region" description="Acidic residues" evidence="1">
    <location>
        <begin position="174"/>
        <end position="186"/>
    </location>
</feature>